<dbReference type="Pfam" id="PF01757">
    <property type="entry name" value="Acyl_transf_3"/>
    <property type="match status" value="1"/>
</dbReference>
<name>A0A0D5LSQ0_MAREN</name>
<keyword evidence="4" id="KW-1185">Reference proteome</keyword>
<accession>A0A0D5LSQ0</accession>
<feature type="transmembrane region" description="Helical" evidence="1">
    <location>
        <begin position="173"/>
        <end position="193"/>
    </location>
</feature>
<dbReference type="InterPro" id="IPR002656">
    <property type="entry name" value="Acyl_transf_3_dom"/>
</dbReference>
<keyword evidence="1" id="KW-1133">Transmembrane helix</keyword>
<dbReference type="Proteomes" id="UP000032611">
    <property type="component" value="Chromosome"/>
</dbReference>
<protein>
    <recommendedName>
        <fullName evidence="2">Acyltransferase 3 domain-containing protein</fullName>
    </recommendedName>
</protein>
<feature type="transmembrane region" description="Helical" evidence="1">
    <location>
        <begin position="271"/>
        <end position="290"/>
    </location>
</feature>
<evidence type="ECO:0000313" key="4">
    <source>
        <dbReference type="Proteomes" id="UP000032611"/>
    </source>
</evidence>
<evidence type="ECO:0000259" key="2">
    <source>
        <dbReference type="Pfam" id="PF01757"/>
    </source>
</evidence>
<dbReference type="GO" id="GO:0016020">
    <property type="term" value="C:membrane"/>
    <property type="evidence" value="ECO:0007669"/>
    <property type="project" value="TreeGrafter"/>
</dbReference>
<dbReference type="InterPro" id="IPR050879">
    <property type="entry name" value="Acyltransferase_3"/>
</dbReference>
<evidence type="ECO:0000256" key="1">
    <source>
        <dbReference type="SAM" id="Phobius"/>
    </source>
</evidence>
<feature type="transmembrane region" description="Helical" evidence="1">
    <location>
        <begin position="139"/>
        <end position="161"/>
    </location>
</feature>
<dbReference type="RefSeq" id="WP_045682983.1">
    <property type="nucleotide sequence ID" value="NZ_CP010803.1"/>
</dbReference>
<sequence>MRDRLRELDGLRGVAILIVIFYHYLGRFPDFYPYGFNVSNVFEYGKLGVHLFFIISGFVISLTLERSAVAVEFVSKRLGRLLPPMIACSLLTFAVMWSVDTPFTQFRRVGWEGFFPSWTFTRPLLWHPIFPNADYIDGAYWSLFVEVRFYFWAAVFAFMPYFRKFTLVTNMMFMFFVAYALRIIFLLLGWRYAYFANNMLFFTDHLYLFISGVLFYNIFQGRNLISNSIMVCVVYSALFLTGNDFYSCLVVTSFYFIFILLVFNRPLVGFLCFRPLVFVGAVSYSTYLLHQNIGVTILTSLPAGWSAAGYLLMIAGTIALVLFLGWMSFNFIERKSYWYANILASLFARLPRAKEG</sequence>
<feature type="domain" description="Acyltransferase 3" evidence="2">
    <location>
        <begin position="7"/>
        <end position="325"/>
    </location>
</feature>
<feature type="transmembrane region" description="Helical" evidence="1">
    <location>
        <begin position="49"/>
        <end position="69"/>
    </location>
</feature>
<proteinExistence type="predicted"/>
<keyword evidence="1" id="KW-0472">Membrane</keyword>
<dbReference type="PANTHER" id="PTHR23028:SF53">
    <property type="entry name" value="ACYL_TRANSF_3 DOMAIN-CONTAINING PROTEIN"/>
    <property type="match status" value="1"/>
</dbReference>
<dbReference type="STRING" id="1486262.TM49_16850"/>
<feature type="transmembrane region" description="Helical" evidence="1">
    <location>
        <begin position="12"/>
        <end position="29"/>
    </location>
</feature>
<feature type="transmembrane region" description="Helical" evidence="1">
    <location>
        <begin position="246"/>
        <end position="264"/>
    </location>
</feature>
<feature type="transmembrane region" description="Helical" evidence="1">
    <location>
        <begin position="310"/>
        <end position="332"/>
    </location>
</feature>
<dbReference type="OrthoDB" id="9796461at2"/>
<dbReference type="GO" id="GO:0000271">
    <property type="term" value="P:polysaccharide biosynthetic process"/>
    <property type="evidence" value="ECO:0007669"/>
    <property type="project" value="TreeGrafter"/>
</dbReference>
<keyword evidence="1" id="KW-0812">Transmembrane</keyword>
<dbReference type="EMBL" id="CP010803">
    <property type="protein sequence ID" value="AJY46975.1"/>
    <property type="molecule type" value="Genomic_DNA"/>
</dbReference>
<dbReference type="KEGG" id="mey:TM49_16850"/>
<dbReference type="AlphaFoldDB" id="A0A0D5LSQ0"/>
<dbReference type="GO" id="GO:0016747">
    <property type="term" value="F:acyltransferase activity, transferring groups other than amino-acyl groups"/>
    <property type="evidence" value="ECO:0007669"/>
    <property type="project" value="InterPro"/>
</dbReference>
<gene>
    <name evidence="3" type="ORF">TM49_16850</name>
</gene>
<dbReference type="PANTHER" id="PTHR23028">
    <property type="entry name" value="ACETYLTRANSFERASE"/>
    <property type="match status" value="1"/>
</dbReference>
<dbReference type="HOGENOM" id="CLU_005679_2_3_5"/>
<reference evidence="3 4" key="1">
    <citation type="journal article" date="2015" name="Genome Announc.">
        <title>Complete genome sequence of Martelella endophytica YC6887, which has antifungal activity associated with a halophyte.</title>
        <authorList>
            <person name="Khan A."/>
            <person name="Khan H."/>
            <person name="Chung E.J."/>
            <person name="Hossain M.T."/>
            <person name="Chung Y.R."/>
        </authorList>
    </citation>
    <scope>NUCLEOTIDE SEQUENCE [LARGE SCALE GENOMIC DNA]</scope>
    <source>
        <strain evidence="3">YC6887</strain>
    </source>
</reference>
<organism evidence="3 4">
    <name type="scientific">Martelella endophytica</name>
    <dbReference type="NCBI Taxonomy" id="1486262"/>
    <lineage>
        <taxon>Bacteria</taxon>
        <taxon>Pseudomonadati</taxon>
        <taxon>Pseudomonadota</taxon>
        <taxon>Alphaproteobacteria</taxon>
        <taxon>Hyphomicrobiales</taxon>
        <taxon>Aurantimonadaceae</taxon>
        <taxon>Martelella</taxon>
    </lineage>
</organism>
<feature type="transmembrane region" description="Helical" evidence="1">
    <location>
        <begin position="224"/>
        <end position="240"/>
    </location>
</feature>
<feature type="transmembrane region" description="Helical" evidence="1">
    <location>
        <begin position="81"/>
        <end position="99"/>
    </location>
</feature>
<evidence type="ECO:0000313" key="3">
    <source>
        <dbReference type="EMBL" id="AJY46975.1"/>
    </source>
</evidence>
<dbReference type="PATRIC" id="fig|1486262.3.peg.3485"/>
<feature type="transmembrane region" description="Helical" evidence="1">
    <location>
        <begin position="199"/>
        <end position="219"/>
    </location>
</feature>